<comment type="subcellular location">
    <subcellularLocation>
        <location evidence="1 8">Cell membrane</location>
        <topology evidence="1 8">Multi-pass membrane protein</topology>
    </subcellularLocation>
</comment>
<evidence type="ECO:0000256" key="8">
    <source>
        <dbReference type="RuleBase" id="RU363032"/>
    </source>
</evidence>
<feature type="transmembrane region" description="Helical" evidence="8">
    <location>
        <begin position="72"/>
        <end position="93"/>
    </location>
</feature>
<evidence type="ECO:0000256" key="4">
    <source>
        <dbReference type="ARBA" id="ARBA00022475"/>
    </source>
</evidence>
<dbReference type="FunFam" id="1.10.3720.10:FF:000002">
    <property type="entry name" value="D-methionine ABC transporter permease MetI"/>
    <property type="match status" value="1"/>
</dbReference>
<evidence type="ECO:0000256" key="6">
    <source>
        <dbReference type="ARBA" id="ARBA00022989"/>
    </source>
</evidence>
<organism evidence="10 11">
    <name type="scientific">Sulfurospirillum halorespirans DSM 13726</name>
    <dbReference type="NCBI Taxonomy" id="1193502"/>
    <lineage>
        <taxon>Bacteria</taxon>
        <taxon>Pseudomonadati</taxon>
        <taxon>Campylobacterota</taxon>
        <taxon>Epsilonproteobacteria</taxon>
        <taxon>Campylobacterales</taxon>
        <taxon>Sulfurospirillaceae</taxon>
        <taxon>Sulfurospirillum</taxon>
    </lineage>
</organism>
<keyword evidence="3 8" id="KW-0813">Transport</keyword>
<evidence type="ECO:0000256" key="2">
    <source>
        <dbReference type="ARBA" id="ARBA00007069"/>
    </source>
</evidence>
<evidence type="ECO:0000313" key="10">
    <source>
        <dbReference type="EMBL" id="AOO64276.1"/>
    </source>
</evidence>
<dbReference type="InterPro" id="IPR035906">
    <property type="entry name" value="MetI-like_sf"/>
</dbReference>
<dbReference type="RefSeq" id="WP_174543297.1">
    <property type="nucleotide sequence ID" value="NZ_CP017111.1"/>
</dbReference>
<dbReference type="PATRIC" id="fig|1193502.14.peg.496"/>
<dbReference type="GO" id="GO:0048473">
    <property type="term" value="P:D-methionine transmembrane transport"/>
    <property type="evidence" value="ECO:0007669"/>
    <property type="project" value="TreeGrafter"/>
</dbReference>
<evidence type="ECO:0000256" key="5">
    <source>
        <dbReference type="ARBA" id="ARBA00022692"/>
    </source>
</evidence>
<dbReference type="EMBL" id="CP017111">
    <property type="protein sequence ID" value="AOO64276.1"/>
    <property type="molecule type" value="Genomic_DNA"/>
</dbReference>
<sequence>MEQTIIGFFEKSLVMKSVLIDALMETLTMSLVSTFLATFIGFLLAIVLIITDKNGISPNQYTYKFLDVTINMLRSFPFIILIIVLFPVTKFLVGKHTGTFAMIVPLTIGTAPFIARMIEGAFKEVDQSVIEAAQSFGTNKFQIIFRVLLPEAYPSIISAITLSLIIIVGFSAMAGTVGGGGLGAVAMNYGYYRFDALYIFWTVFILIVLVQIFQSMGDILYKIVKH</sequence>
<reference evidence="11" key="1">
    <citation type="submission" date="2016-08" db="EMBL/GenBank/DDBJ databases">
        <title>Complete genome sequence of the organohalide-respiring Epsilonproteobacterium Sulfurospirillum halorespirans.</title>
        <authorList>
            <person name="Goris T."/>
            <person name="Zimmermann J."/>
            <person name="Schenz B."/>
            <person name="Lemos M."/>
            <person name="Hackermueller J."/>
            <person name="Diekert G."/>
        </authorList>
    </citation>
    <scope>NUCLEOTIDE SEQUENCE [LARGE SCALE GENOMIC DNA]</scope>
    <source>
        <strain>DSM 13726</strain>
        <strain evidence="11">PCE-M2</strain>
    </source>
</reference>
<evidence type="ECO:0000256" key="1">
    <source>
        <dbReference type="ARBA" id="ARBA00004651"/>
    </source>
</evidence>
<feature type="transmembrane region" description="Helical" evidence="8">
    <location>
        <begin position="156"/>
        <end position="178"/>
    </location>
</feature>
<dbReference type="InterPro" id="IPR051322">
    <property type="entry name" value="AA_ABC_Transporter_Permease"/>
</dbReference>
<gene>
    <name evidence="10" type="ORF">SHALO_0485</name>
</gene>
<evidence type="ECO:0000313" key="11">
    <source>
        <dbReference type="Proteomes" id="UP000094609"/>
    </source>
</evidence>
<dbReference type="PANTHER" id="PTHR30450:SF1">
    <property type="entry name" value="D-METHIONINE TRANSPORT SYSTEM PERMEASE PROTEIN METI-RELATED"/>
    <property type="match status" value="1"/>
</dbReference>
<keyword evidence="4" id="KW-1003">Cell membrane</keyword>
<name>A0A1D7TH28_9BACT</name>
<proteinExistence type="inferred from homology"/>
<dbReference type="InterPro" id="IPR000515">
    <property type="entry name" value="MetI-like"/>
</dbReference>
<dbReference type="Pfam" id="PF00528">
    <property type="entry name" value="BPD_transp_1"/>
    <property type="match status" value="1"/>
</dbReference>
<protein>
    <submittedName>
        <fullName evidence="10">Methionine ABC transporter permease protein</fullName>
    </submittedName>
</protein>
<keyword evidence="11" id="KW-1185">Reference proteome</keyword>
<feature type="transmembrane region" description="Helical" evidence="8">
    <location>
        <begin position="99"/>
        <end position="118"/>
    </location>
</feature>
<evidence type="ECO:0000259" key="9">
    <source>
        <dbReference type="PROSITE" id="PS50928"/>
    </source>
</evidence>
<dbReference type="KEGG" id="shal:SHALO_0485"/>
<dbReference type="SUPFAM" id="SSF161098">
    <property type="entry name" value="MetI-like"/>
    <property type="match status" value="1"/>
</dbReference>
<keyword evidence="7 8" id="KW-0472">Membrane</keyword>
<dbReference type="AlphaFoldDB" id="A0A1D7TH28"/>
<dbReference type="Gene3D" id="1.10.3720.10">
    <property type="entry name" value="MetI-like"/>
    <property type="match status" value="1"/>
</dbReference>
<evidence type="ECO:0000256" key="3">
    <source>
        <dbReference type="ARBA" id="ARBA00022448"/>
    </source>
</evidence>
<dbReference type="CDD" id="cd06261">
    <property type="entry name" value="TM_PBP2"/>
    <property type="match status" value="1"/>
</dbReference>
<dbReference type="PROSITE" id="PS50928">
    <property type="entry name" value="ABC_TM1"/>
    <property type="match status" value="1"/>
</dbReference>
<dbReference type="PANTHER" id="PTHR30450">
    <property type="entry name" value="ABC TRANSPORTER PERMEASE"/>
    <property type="match status" value="1"/>
</dbReference>
<comment type="similarity">
    <text evidence="2">Belongs to the binding-protein-dependent transport system permease family. CysTW subfamily.</text>
</comment>
<dbReference type="GO" id="GO:0005886">
    <property type="term" value="C:plasma membrane"/>
    <property type="evidence" value="ECO:0007669"/>
    <property type="project" value="UniProtKB-SubCell"/>
</dbReference>
<keyword evidence="6 8" id="KW-1133">Transmembrane helix</keyword>
<accession>A0A1D7TH28</accession>
<dbReference type="Proteomes" id="UP000094609">
    <property type="component" value="Chromosome"/>
</dbReference>
<dbReference type="STRING" id="1193502.SHALO_0485"/>
<evidence type="ECO:0000256" key="7">
    <source>
        <dbReference type="ARBA" id="ARBA00023136"/>
    </source>
</evidence>
<keyword evidence="5 8" id="KW-0812">Transmembrane</keyword>
<feature type="domain" description="ABC transmembrane type-1" evidence="9">
    <location>
        <begin position="23"/>
        <end position="215"/>
    </location>
</feature>
<feature type="transmembrane region" description="Helical" evidence="8">
    <location>
        <begin position="27"/>
        <end position="51"/>
    </location>
</feature>
<feature type="transmembrane region" description="Helical" evidence="8">
    <location>
        <begin position="198"/>
        <end position="221"/>
    </location>
</feature>